<keyword evidence="5" id="KW-0574">Periplasm</keyword>
<dbReference type="InterPro" id="IPR050612">
    <property type="entry name" value="Prok_Mopterin_Oxidored"/>
</dbReference>
<dbReference type="InterPro" id="IPR006656">
    <property type="entry name" value="Mopterin_OxRdtase"/>
</dbReference>
<gene>
    <name evidence="10" type="ORF">J2S73_000063</name>
</gene>
<keyword evidence="4" id="KW-0479">Metal-binding</keyword>
<dbReference type="GO" id="GO:0009061">
    <property type="term" value="P:anaerobic respiration"/>
    <property type="evidence" value="ECO:0007669"/>
    <property type="project" value="TreeGrafter"/>
</dbReference>
<dbReference type="RefSeq" id="WP_306883428.1">
    <property type="nucleotide sequence ID" value="NZ_JAUSUL010000001.1"/>
</dbReference>
<feature type="domain" description="Molybdopterin oxidoreductase N-terminal" evidence="9">
    <location>
        <begin position="10"/>
        <end position="48"/>
    </location>
</feature>
<comment type="similarity">
    <text evidence="2">Belongs to the prokaryotic molybdopterin-containing oxidoreductase family.</text>
</comment>
<evidence type="ECO:0000259" key="8">
    <source>
        <dbReference type="Pfam" id="PF01568"/>
    </source>
</evidence>
<evidence type="ECO:0000256" key="5">
    <source>
        <dbReference type="ARBA" id="ARBA00022764"/>
    </source>
</evidence>
<dbReference type="InterPro" id="IPR009010">
    <property type="entry name" value="Asp_de-COase-like_dom_sf"/>
</dbReference>
<dbReference type="Gene3D" id="2.40.40.20">
    <property type="match status" value="1"/>
</dbReference>
<dbReference type="Gene3D" id="3.90.55.10">
    <property type="entry name" value="Dimethylsulfoxide Reductase, domain 3"/>
    <property type="match status" value="1"/>
</dbReference>
<dbReference type="EMBL" id="JAUSUL010000001">
    <property type="protein sequence ID" value="MDQ0313626.1"/>
    <property type="molecule type" value="Genomic_DNA"/>
</dbReference>
<sequence>MSEVRKIGLAHWGAFEATVVDGRLVAAEPLAGSGADPDMIGAWPALVYSKDRIDRPHVRESYLKHGPRAGGAGRGREPMVPVDWETALDLVAGELRRVHGEFGPTSVFGGSYGWSSAGRFHHARTQVRRFLAAAGGFTDQVGNYSWGAAHAILPHVLGSADAVSGAATAWDTIAEAGDAVVAFGGLNPKNWHITSGGAVDHHLPEAVARAATRGVRFTVVSPFADDVPPGLDATLIRPRPNSDTAIILALAHEAVATGRADREFLDRYTSGAETFIAYLNGDRDGQPKTLDWAAEIADLDVAELRRLWDTVRTGRVMLTASWSLQRAEHGEQPFWALIALAALLGQIGQPGGGFTFGYGSMNGVGEIARKGYVPAMPGLPNPNGMGIPVAAFADAFLHPGDAIPFNGRSVTYPDVRLVYWAGGNPFHHAQDLGRLEEAWQRPETIIVHEPWWTPTAQRADIVLPATTSVERNDIGGSSRDPYVVAMPRMIDPVGEARDDFAIFRDLADRLGCRAAFDEGLDEEGWLRRLWSQTEARGAAEGINVPDFETFRSDGLWRVPAPATPEVLLADFRADPDRAPLATPSGRIELASPAIAGFGYETVPPHPAWLAPAEWLGAAGPDELHLVTNQPAKQLHGQLYQALPHDGPTPVAINPEDADSRGIADGDIVRLWNGRGACLATARLDDSLRPGVLIMATGAWYAPGDDGVERNGNPNVLTASRRTSPLGQACAALSALVRIAPETDTLKRTA</sequence>
<dbReference type="SUPFAM" id="SSF53706">
    <property type="entry name" value="Formate dehydrogenase/DMSO reductase, domains 1-3"/>
    <property type="match status" value="1"/>
</dbReference>
<evidence type="ECO:0000256" key="2">
    <source>
        <dbReference type="ARBA" id="ARBA00010312"/>
    </source>
</evidence>
<feature type="domain" description="Molybdopterin dinucleotide-binding" evidence="8">
    <location>
        <begin position="623"/>
        <end position="730"/>
    </location>
</feature>
<protein>
    <submittedName>
        <fullName evidence="10">Biotin/methionine sulfoxide reductase</fullName>
        <ecNumber evidence="10">1.-.-.-</ecNumber>
    </submittedName>
</protein>
<evidence type="ECO:0000259" key="7">
    <source>
        <dbReference type="Pfam" id="PF00384"/>
    </source>
</evidence>
<dbReference type="Proteomes" id="UP001229244">
    <property type="component" value="Unassembled WGS sequence"/>
</dbReference>
<dbReference type="PROSITE" id="PS00490">
    <property type="entry name" value="MOLYBDOPTERIN_PROK_2"/>
    <property type="match status" value="1"/>
</dbReference>
<evidence type="ECO:0000259" key="9">
    <source>
        <dbReference type="Pfam" id="PF18364"/>
    </source>
</evidence>
<dbReference type="GO" id="GO:0043546">
    <property type="term" value="F:molybdopterin cofactor binding"/>
    <property type="evidence" value="ECO:0007669"/>
    <property type="project" value="InterPro"/>
</dbReference>
<keyword evidence="11" id="KW-1185">Reference proteome</keyword>
<accession>A0AAE3VKZ0</accession>
<dbReference type="GO" id="GO:0030151">
    <property type="term" value="F:molybdenum ion binding"/>
    <property type="evidence" value="ECO:0007669"/>
    <property type="project" value="TreeGrafter"/>
</dbReference>
<dbReference type="Pfam" id="PF01568">
    <property type="entry name" value="Molydop_binding"/>
    <property type="match status" value="1"/>
</dbReference>
<evidence type="ECO:0000313" key="10">
    <source>
        <dbReference type="EMBL" id="MDQ0313626.1"/>
    </source>
</evidence>
<dbReference type="InterPro" id="IPR006657">
    <property type="entry name" value="MoPterin_dinucl-bd_dom"/>
</dbReference>
<keyword evidence="3" id="KW-0500">Molybdenum</keyword>
<organism evidence="10 11">
    <name type="scientific">Amorphus orientalis</name>
    <dbReference type="NCBI Taxonomy" id="649198"/>
    <lineage>
        <taxon>Bacteria</taxon>
        <taxon>Pseudomonadati</taxon>
        <taxon>Pseudomonadota</taxon>
        <taxon>Alphaproteobacteria</taxon>
        <taxon>Hyphomicrobiales</taxon>
        <taxon>Amorphaceae</taxon>
        <taxon>Amorphus</taxon>
    </lineage>
</organism>
<evidence type="ECO:0000256" key="6">
    <source>
        <dbReference type="ARBA" id="ARBA00023002"/>
    </source>
</evidence>
<keyword evidence="6 10" id="KW-0560">Oxidoreductase</keyword>
<dbReference type="AlphaFoldDB" id="A0AAE3VKZ0"/>
<dbReference type="PANTHER" id="PTHR43742:SF10">
    <property type="entry name" value="TRIMETHYLAMINE-N-OXIDE REDUCTASE 2"/>
    <property type="match status" value="1"/>
</dbReference>
<dbReference type="Gene3D" id="3.40.50.740">
    <property type="match status" value="1"/>
</dbReference>
<dbReference type="InterPro" id="IPR006655">
    <property type="entry name" value="Mopterin_OxRdtase_prok_CS"/>
</dbReference>
<dbReference type="Pfam" id="PF00384">
    <property type="entry name" value="Molybdopterin"/>
    <property type="match status" value="1"/>
</dbReference>
<dbReference type="InterPro" id="IPR041460">
    <property type="entry name" value="Molybdopterin_N"/>
</dbReference>
<comment type="caution">
    <text evidence="10">The sequence shown here is derived from an EMBL/GenBank/DDBJ whole genome shotgun (WGS) entry which is preliminary data.</text>
</comment>
<dbReference type="SUPFAM" id="SSF50692">
    <property type="entry name" value="ADC-like"/>
    <property type="match status" value="1"/>
</dbReference>
<feature type="domain" description="Molybdopterin oxidoreductase" evidence="7">
    <location>
        <begin position="52"/>
        <end position="509"/>
    </location>
</feature>
<dbReference type="GO" id="GO:0009055">
    <property type="term" value="F:electron transfer activity"/>
    <property type="evidence" value="ECO:0007669"/>
    <property type="project" value="TreeGrafter"/>
</dbReference>
<dbReference type="PANTHER" id="PTHR43742">
    <property type="entry name" value="TRIMETHYLAMINE-N-OXIDE REDUCTASE"/>
    <property type="match status" value="1"/>
</dbReference>
<dbReference type="GO" id="GO:0016491">
    <property type="term" value="F:oxidoreductase activity"/>
    <property type="evidence" value="ECO:0007669"/>
    <property type="project" value="UniProtKB-KW"/>
</dbReference>
<dbReference type="Gene3D" id="3.40.228.10">
    <property type="entry name" value="Dimethylsulfoxide Reductase, domain 2"/>
    <property type="match status" value="1"/>
</dbReference>
<comment type="cofactor">
    <cofactor evidence="1">
        <name>Mo-bis(molybdopterin guanine dinucleotide)</name>
        <dbReference type="ChEBI" id="CHEBI:60539"/>
    </cofactor>
</comment>
<name>A0AAE3VKZ0_9HYPH</name>
<evidence type="ECO:0000313" key="11">
    <source>
        <dbReference type="Proteomes" id="UP001229244"/>
    </source>
</evidence>
<reference evidence="10" key="1">
    <citation type="submission" date="2023-07" db="EMBL/GenBank/DDBJ databases">
        <title>Genomic Encyclopedia of Type Strains, Phase IV (KMG-IV): sequencing the most valuable type-strain genomes for metagenomic binning, comparative biology and taxonomic classification.</title>
        <authorList>
            <person name="Goeker M."/>
        </authorList>
    </citation>
    <scope>NUCLEOTIDE SEQUENCE</scope>
    <source>
        <strain evidence="10">DSM 21202</strain>
    </source>
</reference>
<dbReference type="Pfam" id="PF18364">
    <property type="entry name" value="Molybdopterin_N"/>
    <property type="match status" value="1"/>
</dbReference>
<evidence type="ECO:0000256" key="3">
    <source>
        <dbReference type="ARBA" id="ARBA00022505"/>
    </source>
</evidence>
<evidence type="ECO:0000256" key="4">
    <source>
        <dbReference type="ARBA" id="ARBA00022723"/>
    </source>
</evidence>
<dbReference type="GO" id="GO:0030288">
    <property type="term" value="C:outer membrane-bounded periplasmic space"/>
    <property type="evidence" value="ECO:0007669"/>
    <property type="project" value="TreeGrafter"/>
</dbReference>
<evidence type="ECO:0000256" key="1">
    <source>
        <dbReference type="ARBA" id="ARBA00001942"/>
    </source>
</evidence>
<dbReference type="EC" id="1.-.-.-" evidence="10"/>
<proteinExistence type="inferred from homology"/>